<dbReference type="AlphaFoldDB" id="A0AAJ6NVE1"/>
<dbReference type="KEGG" id="hbq:QI031_08155"/>
<accession>A0AAJ6NVE1</accession>
<feature type="binding site" evidence="4">
    <location>
        <position position="94"/>
    </location>
    <ligand>
        <name>a divalent metal cation</name>
        <dbReference type="ChEBI" id="CHEBI:60240"/>
        <label>1</label>
    </ligand>
</feature>
<keyword evidence="3 4" id="KW-0479">Metal-binding</keyword>
<organism evidence="5 6">
    <name type="scientific">Halotia branconii CENA392</name>
    <dbReference type="NCBI Taxonomy" id="1539056"/>
    <lineage>
        <taxon>Bacteria</taxon>
        <taxon>Bacillati</taxon>
        <taxon>Cyanobacteriota</taxon>
        <taxon>Cyanophyceae</taxon>
        <taxon>Nostocales</taxon>
        <taxon>Nodulariaceae</taxon>
        <taxon>Halotia</taxon>
    </lineage>
</organism>
<dbReference type="Gene3D" id="3.40.1390.30">
    <property type="entry name" value="NIF3 (NGG1p interacting factor 3)-like"/>
    <property type="match status" value="2"/>
</dbReference>
<protein>
    <recommendedName>
        <fullName evidence="2">GTP cyclohydrolase 1 type 2 homolog</fullName>
    </recommendedName>
</protein>
<evidence type="ECO:0000256" key="4">
    <source>
        <dbReference type="PIRSR" id="PIRSR602678-1"/>
    </source>
</evidence>
<dbReference type="SUPFAM" id="SSF102705">
    <property type="entry name" value="NIF3 (NGG1p interacting factor 3)-like"/>
    <property type="match status" value="1"/>
</dbReference>
<evidence type="ECO:0000256" key="3">
    <source>
        <dbReference type="ARBA" id="ARBA00022723"/>
    </source>
</evidence>
<dbReference type="InterPro" id="IPR002678">
    <property type="entry name" value="DUF34/NIF3"/>
</dbReference>
<dbReference type="PANTHER" id="PTHR13799">
    <property type="entry name" value="NGG1 INTERACTING FACTOR 3"/>
    <property type="match status" value="1"/>
</dbReference>
<comment type="similarity">
    <text evidence="1">Belongs to the GTP cyclohydrolase I type 2/NIF3 family.</text>
</comment>
<sequence>MNYKTNSIFIEEIVEFLNSFFDVKRFSESERGGIYLPSRHPVKRLGLALEANANLQEWIISQSLDALFIHRPWKLEVESLPSELGIISYHLPFDECLTMSFNPRLAQVLSISDLEMLGEKENRVIGMIGNIPIQKFEHLCNCVTQVFGGQEQVYPITNNDVKRVAVVGAMTDLLIREAADRDADVYITGQFRKPATGAIQETQMGVIAVGHHRSEAWGLRALAGVLRERWLNLDVVISPNILGKPDSYKVEG</sequence>
<keyword evidence="6" id="KW-1185">Reference proteome</keyword>
<evidence type="ECO:0000313" key="6">
    <source>
        <dbReference type="Proteomes" id="UP001223520"/>
    </source>
</evidence>
<evidence type="ECO:0000313" key="5">
    <source>
        <dbReference type="EMBL" id="WGV27445.1"/>
    </source>
</evidence>
<evidence type="ECO:0000256" key="2">
    <source>
        <dbReference type="ARBA" id="ARBA00022112"/>
    </source>
</evidence>
<dbReference type="RefSeq" id="WP_281484684.1">
    <property type="nucleotide sequence ID" value="NZ_CP124543.1"/>
</dbReference>
<name>A0AAJ6NVE1_9CYAN</name>
<dbReference type="InterPro" id="IPR036069">
    <property type="entry name" value="DUF34/NIF3_sf"/>
</dbReference>
<dbReference type="PANTHER" id="PTHR13799:SF14">
    <property type="entry name" value="GTP CYCLOHYDROLASE 1 TYPE 2 HOMOLOG"/>
    <property type="match status" value="1"/>
</dbReference>
<gene>
    <name evidence="5" type="ORF">QI031_08155</name>
</gene>
<feature type="binding site" evidence="4">
    <location>
        <position position="211"/>
    </location>
    <ligand>
        <name>a divalent metal cation</name>
        <dbReference type="ChEBI" id="CHEBI:60240"/>
        <label>1</label>
    </ligand>
</feature>
<evidence type="ECO:0000256" key="1">
    <source>
        <dbReference type="ARBA" id="ARBA00006964"/>
    </source>
</evidence>
<dbReference type="Pfam" id="PF01784">
    <property type="entry name" value="DUF34_NIF3"/>
    <property type="match status" value="1"/>
</dbReference>
<feature type="binding site" evidence="4">
    <location>
        <position position="215"/>
    </location>
    <ligand>
        <name>a divalent metal cation</name>
        <dbReference type="ChEBI" id="CHEBI:60240"/>
        <label>2</label>
    </ligand>
</feature>
<proteinExistence type="inferred from homology"/>
<dbReference type="EMBL" id="CP124543">
    <property type="protein sequence ID" value="WGV27445.1"/>
    <property type="molecule type" value="Genomic_DNA"/>
</dbReference>
<dbReference type="GO" id="GO:0046872">
    <property type="term" value="F:metal ion binding"/>
    <property type="evidence" value="ECO:0007669"/>
    <property type="project" value="UniProtKB-KW"/>
</dbReference>
<reference evidence="5 6" key="1">
    <citation type="journal article" date="2023" name="Limnol Oceanogr Lett">
        <title>Environmental adaptations by the intertidal Antarctic cyanobacterium Halotia branconii CENA392 as revealed using long-read genome sequencing.</title>
        <authorList>
            <person name="Dextro R.B."/>
            <person name="Delbaje E."/>
            <person name="Freitas P.N.N."/>
            <person name="Geraldes V."/>
            <person name="Pinto E."/>
            <person name="Long P.F."/>
            <person name="Fiore M.F."/>
        </authorList>
    </citation>
    <scope>NUCLEOTIDE SEQUENCE [LARGE SCALE GENOMIC DNA]</scope>
    <source>
        <strain evidence="5 6">CENA392</strain>
    </source>
</reference>
<dbReference type="GO" id="GO:0005737">
    <property type="term" value="C:cytoplasm"/>
    <property type="evidence" value="ECO:0007669"/>
    <property type="project" value="TreeGrafter"/>
</dbReference>
<dbReference type="Proteomes" id="UP001223520">
    <property type="component" value="Chromosome"/>
</dbReference>